<dbReference type="Proteomes" id="UP001057702">
    <property type="component" value="Unassembled WGS sequence"/>
</dbReference>
<keyword evidence="1" id="KW-0560">Oxidoreductase</keyword>
<dbReference type="InterPro" id="IPR023210">
    <property type="entry name" value="NADP_OxRdtase_dom"/>
</dbReference>
<sequence>MTRLGPDLEVPPIGLGAMVLSGVYGRIAEQQAEEVIRAALDGGAGFIDTSDAYGRRPGENEELIGRTVAGRRDEVVIATKFGYVGPDQGRPVDAGYRMRLFVDGSPAHAAEAINASLRRLGTDHVDLWYLHFPDPEVPVEETVGAMAEQVAAGKVRHIGLSNVDAAQLRKAAAVHPVAAVQFEYSLFSRQAEAALVPACDELGVGFVAWGPLGSGFLADPRYLDGSAEVAEVPRGDLRSRYPRFSAQTLAVNRDRFAPLRDIARDKGCTPGQLALAWLLARGAVPIPGTRNPAHLTENLAAAEVRLSAEETAELDLRFPADTAAGATFLPG</sequence>
<accession>A0ABT1PSZ1</accession>
<name>A0ABT1PSZ1_9ACTN</name>
<protein>
    <submittedName>
        <fullName evidence="3">Aldo/keto reductase</fullName>
    </submittedName>
</protein>
<proteinExistence type="predicted"/>
<dbReference type="Pfam" id="PF00248">
    <property type="entry name" value="Aldo_ket_red"/>
    <property type="match status" value="1"/>
</dbReference>
<organism evidence="3 4">
    <name type="scientific">Streptomyces humicola</name>
    <dbReference type="NCBI Taxonomy" id="2953240"/>
    <lineage>
        <taxon>Bacteria</taxon>
        <taxon>Bacillati</taxon>
        <taxon>Actinomycetota</taxon>
        <taxon>Actinomycetes</taxon>
        <taxon>Kitasatosporales</taxon>
        <taxon>Streptomycetaceae</taxon>
        <taxon>Streptomyces</taxon>
    </lineage>
</organism>
<evidence type="ECO:0000313" key="3">
    <source>
        <dbReference type="EMBL" id="MCQ4080790.1"/>
    </source>
</evidence>
<dbReference type="SUPFAM" id="SSF51430">
    <property type="entry name" value="NAD(P)-linked oxidoreductase"/>
    <property type="match status" value="1"/>
</dbReference>
<dbReference type="PANTHER" id="PTHR43625">
    <property type="entry name" value="AFLATOXIN B1 ALDEHYDE REDUCTASE"/>
    <property type="match status" value="1"/>
</dbReference>
<evidence type="ECO:0000256" key="1">
    <source>
        <dbReference type="ARBA" id="ARBA00023002"/>
    </source>
</evidence>
<keyword evidence="4" id="KW-1185">Reference proteome</keyword>
<dbReference type="RefSeq" id="WP_255919704.1">
    <property type="nucleotide sequence ID" value="NZ_JANFNG010000005.1"/>
</dbReference>
<comment type="caution">
    <text evidence="3">The sequence shown here is derived from an EMBL/GenBank/DDBJ whole genome shotgun (WGS) entry which is preliminary data.</text>
</comment>
<dbReference type="Gene3D" id="3.20.20.100">
    <property type="entry name" value="NADP-dependent oxidoreductase domain"/>
    <property type="match status" value="1"/>
</dbReference>
<dbReference type="EMBL" id="JANFNG010000005">
    <property type="protein sequence ID" value="MCQ4080790.1"/>
    <property type="molecule type" value="Genomic_DNA"/>
</dbReference>
<evidence type="ECO:0000259" key="2">
    <source>
        <dbReference type="Pfam" id="PF00248"/>
    </source>
</evidence>
<feature type="domain" description="NADP-dependent oxidoreductase" evidence="2">
    <location>
        <begin position="12"/>
        <end position="315"/>
    </location>
</feature>
<gene>
    <name evidence="3" type="ORF">NGB36_09300</name>
</gene>
<dbReference type="InterPro" id="IPR036812">
    <property type="entry name" value="NAD(P)_OxRdtase_dom_sf"/>
</dbReference>
<dbReference type="InterPro" id="IPR050791">
    <property type="entry name" value="Aldo-Keto_reductase"/>
</dbReference>
<reference evidence="3" key="1">
    <citation type="submission" date="2022-06" db="EMBL/GenBank/DDBJ databases">
        <title>Draft genome sequence of Streptomyces sp. RB6PN25 isolated from peat swamp forest in Thailand.</title>
        <authorList>
            <person name="Duangmal K."/>
            <person name="Klaysubun C."/>
        </authorList>
    </citation>
    <scope>NUCLEOTIDE SEQUENCE</scope>
    <source>
        <strain evidence="3">RB6PN25</strain>
    </source>
</reference>
<dbReference type="PANTHER" id="PTHR43625:SF5">
    <property type="entry name" value="PYRIDOXAL REDUCTASE, CHLOROPLASTIC"/>
    <property type="match status" value="1"/>
</dbReference>
<evidence type="ECO:0000313" key="4">
    <source>
        <dbReference type="Proteomes" id="UP001057702"/>
    </source>
</evidence>